<accession>A0A558B6J2</accession>
<comment type="caution">
    <text evidence="5">The sequence shown here is derived from an EMBL/GenBank/DDBJ whole genome shotgun (WGS) entry which is preliminary data.</text>
</comment>
<dbReference type="InterPro" id="IPR058625">
    <property type="entry name" value="MdtA-like_BSH"/>
</dbReference>
<proteinExistence type="inferred from homology"/>
<dbReference type="PANTHER" id="PTHR30386:SF24">
    <property type="entry name" value="MULTIDRUG RESISTANCE EFFLUX PUMP"/>
    <property type="match status" value="1"/>
</dbReference>
<evidence type="ECO:0000256" key="1">
    <source>
        <dbReference type="ARBA" id="ARBA00009477"/>
    </source>
</evidence>
<organism evidence="5 6">
    <name type="scientific">Marinobacter vinifirmus</name>
    <dbReference type="NCBI Taxonomy" id="355591"/>
    <lineage>
        <taxon>Bacteria</taxon>
        <taxon>Pseudomonadati</taxon>
        <taxon>Pseudomonadota</taxon>
        <taxon>Gammaproteobacteria</taxon>
        <taxon>Pseudomonadales</taxon>
        <taxon>Marinobacteraceae</taxon>
        <taxon>Marinobacter</taxon>
    </lineage>
</organism>
<name>A0A558B6J2_9GAMM</name>
<reference evidence="5 6" key="1">
    <citation type="submission" date="2019-07" db="EMBL/GenBank/DDBJ databases">
        <title>The pathways for chlorine oxyanion respiration interact through the shared metabolite chlorate.</title>
        <authorList>
            <person name="Barnum T.P."/>
            <person name="Cheng Y."/>
            <person name="Hill K.A."/>
            <person name="Lucas L.N."/>
            <person name="Carlson H.K."/>
            <person name="Coates J.D."/>
        </authorList>
    </citation>
    <scope>NUCLEOTIDE SEQUENCE [LARGE SCALE GENOMIC DNA]</scope>
    <source>
        <strain evidence="5">UCB</strain>
    </source>
</reference>
<protein>
    <submittedName>
        <fullName evidence="5">HlyD family secretion protein</fullName>
    </submittedName>
</protein>
<dbReference type="Pfam" id="PF25917">
    <property type="entry name" value="BSH_RND"/>
    <property type="match status" value="1"/>
</dbReference>
<evidence type="ECO:0000259" key="3">
    <source>
        <dbReference type="Pfam" id="PF25917"/>
    </source>
</evidence>
<keyword evidence="2" id="KW-0175">Coiled coil</keyword>
<evidence type="ECO:0000313" key="5">
    <source>
        <dbReference type="EMBL" id="TVT32136.1"/>
    </source>
</evidence>
<evidence type="ECO:0000256" key="2">
    <source>
        <dbReference type="SAM" id="Coils"/>
    </source>
</evidence>
<dbReference type="AlphaFoldDB" id="A0A558B6J2"/>
<feature type="domain" description="Multidrug resistance protein MdtA-like barrel-sandwich hybrid" evidence="3">
    <location>
        <begin position="50"/>
        <end position="243"/>
    </location>
</feature>
<gene>
    <name evidence="5" type="ORF">FHK81_12795</name>
</gene>
<dbReference type="Gene3D" id="2.40.50.100">
    <property type="match status" value="1"/>
</dbReference>
<feature type="coiled-coil region" evidence="2">
    <location>
        <begin position="101"/>
        <end position="137"/>
    </location>
</feature>
<sequence>MALPRSIKLTAVTALLAVAAGSVFYLNRHESGASNQSTDDAYVQADFTYVAPQIAGKINQVLVEENQQVKVGDLLATIDNRDFVVAVEAARAQVASANASVASLAARLEQQDNLIHQAQAAVTMDEAELELAKANHQRYRNLAADGSGTVEAMQQAETQLNIRLASRERNLARLQAARQQVAILQADLDKAKAAQAQAQAALAAAELKLSYTQITAPVDGTVGRKSVRVGAFVTTGSPLLAIVPLDAVYITANYRETQLARIQTGQTVDIKVDALPGVSLKGVVESLGPASGVSYSAIAPHNATGNFTKIVQRLPVRIRVDSGQPEADKLRVGMSVVPTIQTRN</sequence>
<dbReference type="PANTHER" id="PTHR30386">
    <property type="entry name" value="MEMBRANE FUSION SUBUNIT OF EMRAB-TOLC MULTIDRUG EFFLUX PUMP"/>
    <property type="match status" value="1"/>
</dbReference>
<dbReference type="InterPro" id="IPR050739">
    <property type="entry name" value="MFP"/>
</dbReference>
<dbReference type="EMBL" id="VMRX01000034">
    <property type="protein sequence ID" value="TVT32136.1"/>
    <property type="molecule type" value="Genomic_DNA"/>
</dbReference>
<evidence type="ECO:0000259" key="4">
    <source>
        <dbReference type="Pfam" id="PF25954"/>
    </source>
</evidence>
<feature type="domain" description="CusB-like beta-barrel" evidence="4">
    <location>
        <begin position="248"/>
        <end position="290"/>
    </location>
</feature>
<dbReference type="Gene3D" id="2.40.30.170">
    <property type="match status" value="1"/>
</dbReference>
<dbReference type="InterPro" id="IPR058792">
    <property type="entry name" value="Beta-barrel_RND_2"/>
</dbReference>
<dbReference type="Gene3D" id="1.10.287.470">
    <property type="entry name" value="Helix hairpin bin"/>
    <property type="match status" value="1"/>
</dbReference>
<dbReference type="Pfam" id="PF25954">
    <property type="entry name" value="Beta-barrel_RND_2"/>
    <property type="match status" value="1"/>
</dbReference>
<feature type="coiled-coil region" evidence="2">
    <location>
        <begin position="174"/>
        <end position="208"/>
    </location>
</feature>
<comment type="similarity">
    <text evidence="1">Belongs to the membrane fusion protein (MFP) (TC 8.A.1) family.</text>
</comment>
<evidence type="ECO:0000313" key="6">
    <source>
        <dbReference type="Proteomes" id="UP000319142"/>
    </source>
</evidence>
<dbReference type="SUPFAM" id="SSF111369">
    <property type="entry name" value="HlyD-like secretion proteins"/>
    <property type="match status" value="2"/>
</dbReference>
<dbReference type="RefSeq" id="WP_273134094.1">
    <property type="nucleotide sequence ID" value="NZ_VMRX01000034.1"/>
</dbReference>
<dbReference type="Proteomes" id="UP000319142">
    <property type="component" value="Unassembled WGS sequence"/>
</dbReference>